<gene>
    <name evidence="1" type="ORF">LCGC14_0234950</name>
</gene>
<comment type="caution">
    <text evidence="1">The sequence shown here is derived from an EMBL/GenBank/DDBJ whole genome shotgun (WGS) entry which is preliminary data.</text>
</comment>
<protein>
    <submittedName>
        <fullName evidence="1">Uncharacterized protein</fullName>
    </submittedName>
</protein>
<dbReference type="EMBL" id="LAZR01000116">
    <property type="protein sequence ID" value="KKN89649.1"/>
    <property type="molecule type" value="Genomic_DNA"/>
</dbReference>
<evidence type="ECO:0000313" key="1">
    <source>
        <dbReference type="EMBL" id="KKN89649.1"/>
    </source>
</evidence>
<proteinExistence type="predicted"/>
<dbReference type="AlphaFoldDB" id="A0A0F9UDA7"/>
<organism evidence="1">
    <name type="scientific">marine sediment metagenome</name>
    <dbReference type="NCBI Taxonomy" id="412755"/>
    <lineage>
        <taxon>unclassified sequences</taxon>
        <taxon>metagenomes</taxon>
        <taxon>ecological metagenomes</taxon>
    </lineage>
</organism>
<accession>A0A0F9UDA7</accession>
<name>A0A0F9UDA7_9ZZZZ</name>
<sequence length="76" mass="8684">MNYAEATKELRRTGTKYATGDSLCAMCAKLIIDVRGFRRPVLAKLYTHFQQLPDDNAIYAENKRILTDPFAIFDVI</sequence>
<reference evidence="1" key="1">
    <citation type="journal article" date="2015" name="Nature">
        <title>Complex archaea that bridge the gap between prokaryotes and eukaryotes.</title>
        <authorList>
            <person name="Spang A."/>
            <person name="Saw J.H."/>
            <person name="Jorgensen S.L."/>
            <person name="Zaremba-Niedzwiedzka K."/>
            <person name="Martijn J."/>
            <person name="Lind A.E."/>
            <person name="van Eijk R."/>
            <person name="Schleper C."/>
            <person name="Guy L."/>
            <person name="Ettema T.J."/>
        </authorList>
    </citation>
    <scope>NUCLEOTIDE SEQUENCE</scope>
</reference>